<gene>
    <name evidence="6" type="ORF">FMM08_06600</name>
</gene>
<dbReference type="GO" id="GO:0016020">
    <property type="term" value="C:membrane"/>
    <property type="evidence" value="ECO:0007669"/>
    <property type="project" value="UniProtKB-SubCell"/>
</dbReference>
<dbReference type="Gene3D" id="1.10.357.140">
    <property type="entry name" value="UbiA prenyltransferase"/>
    <property type="match status" value="1"/>
</dbReference>
<evidence type="ECO:0000256" key="3">
    <source>
        <dbReference type="ARBA" id="ARBA00022989"/>
    </source>
</evidence>
<dbReference type="EMBL" id="VKAC01000003">
    <property type="protein sequence ID" value="TXR57128.1"/>
    <property type="molecule type" value="Genomic_DNA"/>
</dbReference>
<evidence type="ECO:0000256" key="4">
    <source>
        <dbReference type="ARBA" id="ARBA00023136"/>
    </source>
</evidence>
<evidence type="ECO:0000256" key="1">
    <source>
        <dbReference type="ARBA" id="ARBA00004141"/>
    </source>
</evidence>
<comment type="subcellular location">
    <subcellularLocation>
        <location evidence="1">Membrane</location>
        <topology evidence="1">Multi-pass membrane protein</topology>
    </subcellularLocation>
</comment>
<dbReference type="InterPro" id="IPR044878">
    <property type="entry name" value="UbiA_sf"/>
</dbReference>
<feature type="transmembrane region" description="Helical" evidence="5">
    <location>
        <begin position="153"/>
        <end position="170"/>
    </location>
</feature>
<evidence type="ECO:0008006" key="8">
    <source>
        <dbReference type="Google" id="ProtNLM"/>
    </source>
</evidence>
<feature type="transmembrane region" description="Helical" evidence="5">
    <location>
        <begin position="96"/>
        <end position="117"/>
    </location>
</feature>
<proteinExistence type="predicted"/>
<dbReference type="AlphaFoldDB" id="A0A5C8ZIX7"/>
<feature type="transmembrane region" description="Helical" evidence="5">
    <location>
        <begin position="268"/>
        <end position="288"/>
    </location>
</feature>
<comment type="caution">
    <text evidence="6">The sequence shown here is derived from an EMBL/GenBank/DDBJ whole genome shotgun (WGS) entry which is preliminary data.</text>
</comment>
<accession>A0A5C8ZIX7</accession>
<evidence type="ECO:0000313" key="6">
    <source>
        <dbReference type="EMBL" id="TXR57128.1"/>
    </source>
</evidence>
<dbReference type="Pfam" id="PF01040">
    <property type="entry name" value="UbiA"/>
    <property type="match status" value="1"/>
</dbReference>
<dbReference type="InterPro" id="IPR000537">
    <property type="entry name" value="UbiA_prenyltransferase"/>
</dbReference>
<reference evidence="6 7" key="1">
    <citation type="submission" date="2019-07" db="EMBL/GenBank/DDBJ databases">
        <title>Quadrisphaera sp. strain DD2A genome sequencing and assembly.</title>
        <authorList>
            <person name="Kim I."/>
        </authorList>
    </citation>
    <scope>NUCLEOTIDE SEQUENCE [LARGE SCALE GENOMIC DNA]</scope>
    <source>
        <strain evidence="6 7">DD2A</strain>
    </source>
</reference>
<evidence type="ECO:0000256" key="5">
    <source>
        <dbReference type="SAM" id="Phobius"/>
    </source>
</evidence>
<dbReference type="RefSeq" id="WP_147925548.1">
    <property type="nucleotide sequence ID" value="NZ_VKAC01000003.1"/>
</dbReference>
<evidence type="ECO:0000256" key="2">
    <source>
        <dbReference type="ARBA" id="ARBA00022692"/>
    </source>
</evidence>
<name>A0A5C8ZIX7_9ACTN</name>
<keyword evidence="2 5" id="KW-0812">Transmembrane</keyword>
<dbReference type="Proteomes" id="UP000321234">
    <property type="component" value="Unassembled WGS sequence"/>
</dbReference>
<dbReference type="GO" id="GO:0016765">
    <property type="term" value="F:transferase activity, transferring alkyl or aryl (other than methyl) groups"/>
    <property type="evidence" value="ECO:0007669"/>
    <property type="project" value="InterPro"/>
</dbReference>
<organism evidence="6 7">
    <name type="scientific">Quadrisphaera setariae</name>
    <dbReference type="NCBI Taxonomy" id="2593304"/>
    <lineage>
        <taxon>Bacteria</taxon>
        <taxon>Bacillati</taxon>
        <taxon>Actinomycetota</taxon>
        <taxon>Actinomycetes</taxon>
        <taxon>Kineosporiales</taxon>
        <taxon>Kineosporiaceae</taxon>
        <taxon>Quadrisphaera</taxon>
    </lineage>
</organism>
<keyword evidence="7" id="KW-1185">Reference proteome</keyword>
<feature type="transmembrane region" description="Helical" evidence="5">
    <location>
        <begin position="241"/>
        <end position="262"/>
    </location>
</feature>
<evidence type="ECO:0000313" key="7">
    <source>
        <dbReference type="Proteomes" id="UP000321234"/>
    </source>
</evidence>
<protein>
    <recommendedName>
        <fullName evidence="8">4-hydroxybenzoate polyprenyltransferase</fullName>
    </recommendedName>
</protein>
<keyword evidence="3 5" id="KW-1133">Transmembrane helix</keyword>
<sequence length="295" mass="27995">MGRGAQQGPVRAAAVVVDLARACHPAPTVAVTSFAAALAAAAAAPGQRVRTARRVAVAIGLGHLAIGWTNDALDAPLDAAAGRTEKPVAAGRLSRGGVAVGAVLAAAAAVPASLALAGGSGPGRPGAGRLHLVGLAGALGYDLGLKGTAASPLPYLLFFGSLPAVATGAAGRPAPRLLCTAAGLLGLAAHLANTVPDADADAATGVRGLPQRLGPRASRVGAALGVAAADVVLLTGRRRELGAAATALLVAAGAAGAVGAAADGRTGFRAVMGAAALSVAGVLADTAGGRGALLR</sequence>
<keyword evidence="4 5" id="KW-0472">Membrane</keyword>